<feature type="domain" description="HPt" evidence="3">
    <location>
        <begin position="11"/>
        <end position="104"/>
    </location>
</feature>
<keyword evidence="1" id="KW-0902">Two-component regulatory system</keyword>
<evidence type="ECO:0000259" key="3">
    <source>
        <dbReference type="PROSITE" id="PS50894"/>
    </source>
</evidence>
<dbReference type="InterPro" id="IPR036641">
    <property type="entry name" value="HPT_dom_sf"/>
</dbReference>
<dbReference type="Pfam" id="PF01627">
    <property type="entry name" value="Hpt"/>
    <property type="match status" value="1"/>
</dbReference>
<dbReference type="CDD" id="cd00088">
    <property type="entry name" value="HPT"/>
    <property type="match status" value="1"/>
</dbReference>
<dbReference type="GO" id="GO:0004672">
    <property type="term" value="F:protein kinase activity"/>
    <property type="evidence" value="ECO:0007669"/>
    <property type="project" value="UniProtKB-ARBA"/>
</dbReference>
<dbReference type="PROSITE" id="PS50894">
    <property type="entry name" value="HPT"/>
    <property type="match status" value="1"/>
</dbReference>
<comment type="caution">
    <text evidence="4">The sequence shown here is derived from an EMBL/GenBank/DDBJ whole genome shotgun (WGS) entry which is preliminary data.</text>
</comment>
<gene>
    <name evidence="4" type="ORF">DCW74_02980</name>
</gene>
<proteinExistence type="predicted"/>
<dbReference type="SUPFAM" id="SSF47226">
    <property type="entry name" value="Histidine-containing phosphotransfer domain, HPT domain"/>
    <property type="match status" value="1"/>
</dbReference>
<feature type="modified residue" description="Phosphohistidine" evidence="2">
    <location>
        <position position="50"/>
    </location>
</feature>
<name>A0A350P063_9ALTE</name>
<dbReference type="EMBL" id="DNAN01000104">
    <property type="protein sequence ID" value="HAW74680.1"/>
    <property type="molecule type" value="Genomic_DNA"/>
</dbReference>
<feature type="non-terminal residue" evidence="4">
    <location>
        <position position="1"/>
    </location>
</feature>
<keyword evidence="4" id="KW-0418">Kinase</keyword>
<dbReference type="InterPro" id="IPR008207">
    <property type="entry name" value="Sig_transdc_His_kin_Hpt_dom"/>
</dbReference>
<dbReference type="GO" id="GO:0000160">
    <property type="term" value="P:phosphorelay signal transduction system"/>
    <property type="evidence" value="ECO:0007669"/>
    <property type="project" value="UniProtKB-KW"/>
</dbReference>
<dbReference type="Gene3D" id="1.20.120.160">
    <property type="entry name" value="HPT domain"/>
    <property type="match status" value="1"/>
</dbReference>
<evidence type="ECO:0000313" key="5">
    <source>
        <dbReference type="Proteomes" id="UP000263517"/>
    </source>
</evidence>
<dbReference type="STRING" id="589873.EP12_15510"/>
<sequence>DLLQMLVDTIGDEMVRASVKVFQEKMPEYMEILQLSLSADEKSEVCAQAHKIKGAAGSVGLARVQRIANQIQQGDHPTWWENVHDWVEELQMAVQHDMKALHDWLNEQRVDD</sequence>
<accession>A0A350P063</accession>
<dbReference type="Proteomes" id="UP000263517">
    <property type="component" value="Unassembled WGS sequence"/>
</dbReference>
<reference evidence="4 5" key="1">
    <citation type="journal article" date="2018" name="Nat. Biotechnol.">
        <title>A standardized bacterial taxonomy based on genome phylogeny substantially revises the tree of life.</title>
        <authorList>
            <person name="Parks D.H."/>
            <person name="Chuvochina M."/>
            <person name="Waite D.W."/>
            <person name="Rinke C."/>
            <person name="Skarshewski A."/>
            <person name="Chaumeil P.A."/>
            <person name="Hugenholtz P."/>
        </authorList>
    </citation>
    <scope>NUCLEOTIDE SEQUENCE [LARGE SCALE GENOMIC DNA]</scope>
    <source>
        <strain evidence="4">UBA11978</strain>
    </source>
</reference>
<evidence type="ECO:0000313" key="4">
    <source>
        <dbReference type="EMBL" id="HAW74680.1"/>
    </source>
</evidence>
<dbReference type="AlphaFoldDB" id="A0A350P063"/>
<protein>
    <submittedName>
        <fullName evidence="4">Aerobic respiration two-component sensor histidine kinase ArcB</fullName>
    </submittedName>
</protein>
<organism evidence="4 5">
    <name type="scientific">Alteromonas australica</name>
    <dbReference type="NCBI Taxonomy" id="589873"/>
    <lineage>
        <taxon>Bacteria</taxon>
        <taxon>Pseudomonadati</taxon>
        <taxon>Pseudomonadota</taxon>
        <taxon>Gammaproteobacteria</taxon>
        <taxon>Alteromonadales</taxon>
        <taxon>Alteromonadaceae</taxon>
        <taxon>Alteromonas/Salinimonas group</taxon>
        <taxon>Alteromonas</taxon>
    </lineage>
</organism>
<keyword evidence="4" id="KW-0808">Transferase</keyword>
<keyword evidence="2" id="KW-0597">Phosphoprotein</keyword>
<evidence type="ECO:0000256" key="1">
    <source>
        <dbReference type="ARBA" id="ARBA00023012"/>
    </source>
</evidence>
<evidence type="ECO:0000256" key="2">
    <source>
        <dbReference type="PROSITE-ProRule" id="PRU00110"/>
    </source>
</evidence>